<dbReference type="Gene3D" id="1.10.1620.20">
    <property type="entry name" value="ATP synthase, F1 complex, epsilon subunit superfamily, mitochondrial"/>
    <property type="match status" value="1"/>
</dbReference>
<proteinExistence type="inferred from homology"/>
<organism evidence="2 3">
    <name type="scientific">Coemansia biformis</name>
    <dbReference type="NCBI Taxonomy" id="1286918"/>
    <lineage>
        <taxon>Eukaryota</taxon>
        <taxon>Fungi</taxon>
        <taxon>Fungi incertae sedis</taxon>
        <taxon>Zoopagomycota</taxon>
        <taxon>Kickxellomycotina</taxon>
        <taxon>Kickxellomycetes</taxon>
        <taxon>Kickxellales</taxon>
        <taxon>Kickxellaceae</taxon>
        <taxon>Coemansia</taxon>
    </lineage>
</organism>
<dbReference type="CDD" id="cd12153">
    <property type="entry name" value="F1-ATPase_epsilon"/>
    <property type="match status" value="1"/>
</dbReference>
<dbReference type="SUPFAM" id="SSF48690">
    <property type="entry name" value="Epsilon subunit of mitochondrial F1F0-ATP synthase"/>
    <property type="match status" value="1"/>
</dbReference>
<dbReference type="GO" id="GO:0046933">
    <property type="term" value="F:proton-transporting ATP synthase activity, rotational mechanism"/>
    <property type="evidence" value="ECO:0007669"/>
    <property type="project" value="InterPro"/>
</dbReference>
<dbReference type="GO" id="GO:0045259">
    <property type="term" value="C:proton-transporting ATP synthase complex"/>
    <property type="evidence" value="ECO:0007669"/>
    <property type="project" value="InterPro"/>
</dbReference>
<dbReference type="AlphaFoldDB" id="A0A9W7YD02"/>
<gene>
    <name evidence="2" type="ORF">LPJ61_002159</name>
</gene>
<dbReference type="OrthoDB" id="269124at2759"/>
<evidence type="ECO:0000313" key="3">
    <source>
        <dbReference type="Proteomes" id="UP001143981"/>
    </source>
</evidence>
<name>A0A9W7YD02_9FUNG</name>
<comment type="caution">
    <text evidence="2">The sequence shown here is derived from an EMBL/GenBank/DDBJ whole genome shotgun (WGS) entry which is preliminary data.</text>
</comment>
<evidence type="ECO:0000313" key="2">
    <source>
        <dbReference type="EMBL" id="KAJ1732205.1"/>
    </source>
</evidence>
<comment type="similarity">
    <text evidence="1">Belongs to the eukaryotic ATPase epsilon family.</text>
</comment>
<sequence>MTFAWRTAGMNYLQYSSIAARALRRVVKSELKTEIAKREGVSVKYAKWTNGKAGASAPVAIIETRPQAEN</sequence>
<dbReference type="Proteomes" id="UP001143981">
    <property type="component" value="Unassembled WGS sequence"/>
</dbReference>
<protein>
    <recommendedName>
        <fullName evidence="4">Mitochondrial ATP synthase epsilon chain domain-containing protein</fullName>
    </recommendedName>
</protein>
<dbReference type="EMBL" id="JANBOI010000248">
    <property type="protein sequence ID" value="KAJ1732205.1"/>
    <property type="molecule type" value="Genomic_DNA"/>
</dbReference>
<evidence type="ECO:0008006" key="4">
    <source>
        <dbReference type="Google" id="ProtNLM"/>
    </source>
</evidence>
<dbReference type="GO" id="GO:0005743">
    <property type="term" value="C:mitochondrial inner membrane"/>
    <property type="evidence" value="ECO:0007669"/>
    <property type="project" value="InterPro"/>
</dbReference>
<dbReference type="InterPro" id="IPR036742">
    <property type="entry name" value="ATP_synth_F1_esu_sf_mt"/>
</dbReference>
<dbReference type="PANTHER" id="PTHR12448:SF0">
    <property type="entry name" value="ATP SYNTHASE SUBUNIT EPSILON, MITOCHONDRIAL"/>
    <property type="match status" value="1"/>
</dbReference>
<accession>A0A9W7YD02</accession>
<reference evidence="2" key="1">
    <citation type="submission" date="2022-07" db="EMBL/GenBank/DDBJ databases">
        <title>Phylogenomic reconstructions and comparative analyses of Kickxellomycotina fungi.</title>
        <authorList>
            <person name="Reynolds N.K."/>
            <person name="Stajich J.E."/>
            <person name="Barry K."/>
            <person name="Grigoriev I.V."/>
            <person name="Crous P."/>
            <person name="Smith M.E."/>
        </authorList>
    </citation>
    <scope>NUCLEOTIDE SEQUENCE</scope>
    <source>
        <strain evidence="2">BCRC 34381</strain>
    </source>
</reference>
<keyword evidence="3" id="KW-1185">Reference proteome</keyword>
<dbReference type="Pfam" id="PF04627">
    <property type="entry name" value="ATP-synt_Eps"/>
    <property type="match status" value="1"/>
</dbReference>
<dbReference type="GO" id="GO:0042776">
    <property type="term" value="P:proton motive force-driven mitochondrial ATP synthesis"/>
    <property type="evidence" value="ECO:0007669"/>
    <property type="project" value="TreeGrafter"/>
</dbReference>
<dbReference type="PANTHER" id="PTHR12448">
    <property type="entry name" value="ATP SYNTHASE EPSILON CHAIN, MITOCHONDRIAL"/>
    <property type="match status" value="1"/>
</dbReference>
<dbReference type="InterPro" id="IPR006721">
    <property type="entry name" value="ATP_synth_F1_esu_mt"/>
</dbReference>
<evidence type="ECO:0000256" key="1">
    <source>
        <dbReference type="ARBA" id="ARBA00009502"/>
    </source>
</evidence>